<evidence type="ECO:0000313" key="1">
    <source>
        <dbReference type="Proteomes" id="UP000887540"/>
    </source>
</evidence>
<accession>A0A914E7X0</accession>
<dbReference type="Proteomes" id="UP000887540">
    <property type="component" value="Unplaced"/>
</dbReference>
<keyword evidence="1" id="KW-1185">Reference proteome</keyword>
<organism evidence="1 2">
    <name type="scientific">Acrobeloides nanus</name>
    <dbReference type="NCBI Taxonomy" id="290746"/>
    <lineage>
        <taxon>Eukaryota</taxon>
        <taxon>Metazoa</taxon>
        <taxon>Ecdysozoa</taxon>
        <taxon>Nematoda</taxon>
        <taxon>Chromadorea</taxon>
        <taxon>Rhabditida</taxon>
        <taxon>Tylenchina</taxon>
        <taxon>Cephalobomorpha</taxon>
        <taxon>Cephaloboidea</taxon>
        <taxon>Cephalobidae</taxon>
        <taxon>Acrobeloides</taxon>
    </lineage>
</organism>
<name>A0A914E7X0_9BILA</name>
<proteinExistence type="predicted"/>
<sequence>MILSYKPIVEIYTKFNNDLKKSFEEQEFNLIETQNIVLSNEILTRKESDKLISSIDILIKKLQKPTLSVHFFNCFKITKKTMSLTMFITWILTEYFHAYRNVEP</sequence>
<reference evidence="2" key="1">
    <citation type="submission" date="2022-11" db="UniProtKB">
        <authorList>
            <consortium name="WormBaseParasite"/>
        </authorList>
    </citation>
    <scope>IDENTIFICATION</scope>
</reference>
<evidence type="ECO:0000313" key="2">
    <source>
        <dbReference type="WBParaSite" id="ACRNAN_scaffold5948.g19797.t1"/>
    </source>
</evidence>
<protein>
    <submittedName>
        <fullName evidence="2">Uncharacterized protein</fullName>
    </submittedName>
</protein>
<dbReference type="WBParaSite" id="ACRNAN_scaffold5948.g19797.t1">
    <property type="protein sequence ID" value="ACRNAN_scaffold5948.g19797.t1"/>
    <property type="gene ID" value="ACRNAN_scaffold5948.g19797"/>
</dbReference>
<dbReference type="AlphaFoldDB" id="A0A914E7X0"/>